<comment type="caution">
    <text evidence="2">The sequence shown here is derived from an EMBL/GenBank/DDBJ whole genome shotgun (WGS) entry which is preliminary data.</text>
</comment>
<keyword evidence="1" id="KW-1133">Transmembrane helix</keyword>
<accession>A0A1J5T4E1</accession>
<dbReference type="AlphaFoldDB" id="A0A1J5T4E1"/>
<reference evidence="2 3" key="1">
    <citation type="submission" date="2016-08" db="EMBL/GenBank/DDBJ databases">
        <title>New Insights into Marine Group III Euryarchaeota, from dark to light.</title>
        <authorList>
            <person name="Haro-Moreno J.M."/>
            <person name="Rodriguez-Valera F."/>
            <person name="Lopez-Garcia P."/>
            <person name="Moreira D."/>
            <person name="Martin-Cuadrado A.B."/>
        </authorList>
    </citation>
    <scope>NUCLEOTIDE SEQUENCE [LARGE SCALE GENOMIC DNA]</scope>
    <source>
        <strain evidence="2">CG-Bathy1</strain>
    </source>
</reference>
<feature type="transmembrane region" description="Helical" evidence="1">
    <location>
        <begin position="24"/>
        <end position="44"/>
    </location>
</feature>
<name>A0A1J5T4E1_9ARCH</name>
<keyword evidence="1" id="KW-0812">Transmembrane</keyword>
<keyword evidence="1" id="KW-0472">Membrane</keyword>
<dbReference type="CDD" id="cd15482">
    <property type="entry name" value="Sialidase_non-viral"/>
    <property type="match status" value="1"/>
</dbReference>
<dbReference type="InterPro" id="IPR036278">
    <property type="entry name" value="Sialidase_sf"/>
</dbReference>
<protein>
    <recommendedName>
        <fullName evidence="4">Exo-alpha-sialidase</fullName>
    </recommendedName>
</protein>
<dbReference type="Gene3D" id="2.120.10.10">
    <property type="match status" value="1"/>
</dbReference>
<evidence type="ECO:0008006" key="4">
    <source>
        <dbReference type="Google" id="ProtNLM"/>
    </source>
</evidence>
<sequence length="526" mass="56553">MRLPSSLIPDPDSSFIFRKSPKRVAYVISALVIISVCFVGLKFWPSEIINILEPEPPTGDYGWVLNPETGELEYVQIPSTTFYHFANATPVNDTYNGIDISSFLIGNNTPIFTEGTYYGIGTTTFEPTIGVTKEGNLYMTSWGTGSGGATAIIKCTNMLTMTNASEYSCTDVGPPWVPNSNDPYLYVDLWTDALMKFDMHVLSGMTVEFSENEGASWRGPTAITWPYTLQDHQTIASSPYPCQQVLNCYDTTYVFCVNGNYPAPLCSTSFDGGLTWSPENEGAPSGCDSGGLTGHIIGSNNGNFYRGNPGCDGSGYSVYRSTNGGFTWTEHVLPTESTGTADTWNFEEVAVATDDEDNVHASWIGIDNLLYYSYSLDQGGSWSDPIMVAPPGVDGTGFVAIAAGSAGKVALGYIGTTNDADGNSTWNGYLTVMTDSFSQYPLITSTAVNAIDDPLDSQKDDCGYDRCGGFGDFIDIVIDETGRPWFGLSHNDAGDIGIFATTAEGPSLRGETVPLQLLPLGGPITL</sequence>
<gene>
    <name evidence="2" type="ORF">BEU04_02055</name>
</gene>
<evidence type="ECO:0000256" key="1">
    <source>
        <dbReference type="SAM" id="Phobius"/>
    </source>
</evidence>
<organism evidence="2 3">
    <name type="scientific">Marine Group III euryarchaeote CG-Bathy1</name>
    <dbReference type="NCBI Taxonomy" id="1889001"/>
    <lineage>
        <taxon>Archaea</taxon>
        <taxon>Methanobacteriati</taxon>
        <taxon>Thermoplasmatota</taxon>
        <taxon>Thermoplasmata</taxon>
        <taxon>Candidatus Thermoprofundales</taxon>
    </lineage>
</organism>
<dbReference type="Proteomes" id="UP000183815">
    <property type="component" value="Unassembled WGS sequence"/>
</dbReference>
<proteinExistence type="predicted"/>
<evidence type="ECO:0000313" key="2">
    <source>
        <dbReference type="EMBL" id="OIR15703.1"/>
    </source>
</evidence>
<dbReference type="SUPFAM" id="SSF50939">
    <property type="entry name" value="Sialidases"/>
    <property type="match status" value="1"/>
</dbReference>
<evidence type="ECO:0000313" key="3">
    <source>
        <dbReference type="Proteomes" id="UP000183815"/>
    </source>
</evidence>
<dbReference type="EMBL" id="MIYU01000016">
    <property type="protein sequence ID" value="OIR15703.1"/>
    <property type="molecule type" value="Genomic_DNA"/>
</dbReference>